<dbReference type="AlphaFoldDB" id="A0AAJ1F209"/>
<dbReference type="SUPFAM" id="SSF52833">
    <property type="entry name" value="Thioredoxin-like"/>
    <property type="match status" value="1"/>
</dbReference>
<gene>
    <name evidence="2" type="ORF">MJ923_17495</name>
</gene>
<feature type="signal peptide" evidence="1">
    <location>
        <begin position="1"/>
        <end position="22"/>
    </location>
</feature>
<dbReference type="Gene3D" id="3.40.30.10">
    <property type="entry name" value="Glutaredoxin"/>
    <property type="match status" value="1"/>
</dbReference>
<feature type="chain" id="PRO_5042500486" evidence="1">
    <location>
        <begin position="23"/>
        <end position="155"/>
    </location>
</feature>
<sequence>MRRLMLLALLIGILSPGQPVRANVLGDYHYQNLRGGEDGSLAGFEGKPTLLMFFEPECPWCVKQASSLQRHRPECVINQLALGINADRHSLKRALLRLNFPHPAYKAPPKLLKDMGGIPGTPVILLLGKRGELLAGVRGFTEADKLYARLCQTRS</sequence>
<name>A0AAJ1F209_9GAMM</name>
<reference evidence="2 3" key="1">
    <citation type="submission" date="2022-02" db="EMBL/GenBank/DDBJ databases">
        <title>The genome sequence of Shewanella sp. 3B26.</title>
        <authorList>
            <person name="Du J."/>
        </authorList>
    </citation>
    <scope>NUCLEOTIDE SEQUENCE [LARGE SCALE GENOMIC DNA]</scope>
    <source>
        <strain evidence="2 3">3B26</strain>
    </source>
</reference>
<evidence type="ECO:0000313" key="2">
    <source>
        <dbReference type="EMBL" id="MCH4296107.1"/>
    </source>
</evidence>
<keyword evidence="3" id="KW-1185">Reference proteome</keyword>
<comment type="caution">
    <text evidence="2">The sequence shown here is derived from an EMBL/GenBank/DDBJ whole genome shotgun (WGS) entry which is preliminary data.</text>
</comment>
<evidence type="ECO:0000256" key="1">
    <source>
        <dbReference type="SAM" id="SignalP"/>
    </source>
</evidence>
<keyword evidence="1" id="KW-0732">Signal</keyword>
<dbReference type="Proteomes" id="UP001297581">
    <property type="component" value="Unassembled WGS sequence"/>
</dbReference>
<dbReference type="InterPro" id="IPR036249">
    <property type="entry name" value="Thioredoxin-like_sf"/>
</dbReference>
<proteinExistence type="predicted"/>
<protein>
    <submittedName>
        <fullName evidence="2">Peroxiredoxin family protein</fullName>
    </submittedName>
</protein>
<accession>A0AAJ1F209</accession>
<dbReference type="RefSeq" id="WP_240592191.1">
    <property type="nucleotide sequence ID" value="NZ_JAKUDL010000007.1"/>
</dbReference>
<evidence type="ECO:0000313" key="3">
    <source>
        <dbReference type="Proteomes" id="UP001297581"/>
    </source>
</evidence>
<dbReference type="EMBL" id="JAKUDL010000007">
    <property type="protein sequence ID" value="MCH4296107.1"/>
    <property type="molecule type" value="Genomic_DNA"/>
</dbReference>
<organism evidence="2 3">
    <name type="scientific">Shewanella zhuhaiensis</name>
    <dbReference type="NCBI Taxonomy" id="2919576"/>
    <lineage>
        <taxon>Bacteria</taxon>
        <taxon>Pseudomonadati</taxon>
        <taxon>Pseudomonadota</taxon>
        <taxon>Gammaproteobacteria</taxon>
        <taxon>Alteromonadales</taxon>
        <taxon>Shewanellaceae</taxon>
        <taxon>Shewanella</taxon>
    </lineage>
</organism>